<evidence type="ECO:0000259" key="1">
    <source>
        <dbReference type="Pfam" id="PF13175"/>
    </source>
</evidence>
<evidence type="ECO:0000313" key="3">
    <source>
        <dbReference type="EMBL" id="MCZ8537110.1"/>
    </source>
</evidence>
<dbReference type="Pfam" id="PF13175">
    <property type="entry name" value="AAA_15"/>
    <property type="match status" value="1"/>
</dbReference>
<dbReference type="Proteomes" id="UP001152173">
    <property type="component" value="Unassembled WGS sequence"/>
</dbReference>
<feature type="domain" description="Endonuclease GajA/Old nuclease/RecF-like AAA" evidence="1">
    <location>
        <begin position="1"/>
        <end position="348"/>
    </location>
</feature>
<sequence>MYLANLTLWNFRKYGTTFNGDGSHSPGLSLRFNSKLNLLVGENDAGKTGIISAIKMVLNTHSNDFRRPDTEDFYLEPGKEEHCRCTEFKIECTFKDLSNMEAKNFLEWLSFEENDTGDITYYLKLTFIANREGRNITYDLRVGTHEGGSQINGKARDLLKTTFLKPLRDSESELTSRRNSRLSQILYNHGAFSNEDDHELIRIIKEANKSISNYFQGVDLTGNPITDSNGKELLEELNTYLSSFSREGNLLVSNFNIADTKLKSILEKLSLHLFSTNSGLGSQNLLFIATELLLLKRDDFTGLKLALIEEIEAHLHPQSQALLIEYLEATCNDSNIQMILTTHSPNLASKVSIENIIICKNNGVFNMSAEDTELRKGDYAFLQRFLDVTKSNMFFANGVIMVEGDAENILIPVIAKIIGVPLSKHGISITNVGSTAFLRYSGIFLRKEEHHSMGVRVACITDLDVVPVLNNSKNYILQPEHQSLINCLKQIKEKKFEGDKTYNKQRKEALYSNRDVKCYVSKSWTLEYCIALSHFREEFFKAVKYAEFIQNSEKHGLTEVKMEKGNEFIKVELEKWDTEKRSNEEIAYYIYNDYMLNKKISKAIVAQCFGNLLAKMDPQVAEKRITGDENLRYLVNAIKYAAGLGEDE</sequence>
<dbReference type="InterPro" id="IPR034139">
    <property type="entry name" value="TOPRIM_OLD"/>
</dbReference>
<dbReference type="Gene3D" id="3.40.50.300">
    <property type="entry name" value="P-loop containing nucleotide triphosphate hydrolases"/>
    <property type="match status" value="1"/>
</dbReference>
<organism evidence="3 4">
    <name type="scientific">Paenisporosarcina quisquiliarum</name>
    <dbReference type="NCBI Taxonomy" id="365346"/>
    <lineage>
        <taxon>Bacteria</taxon>
        <taxon>Bacillati</taxon>
        <taxon>Bacillota</taxon>
        <taxon>Bacilli</taxon>
        <taxon>Bacillales</taxon>
        <taxon>Caryophanaceae</taxon>
        <taxon>Paenisporosarcina</taxon>
    </lineage>
</organism>
<dbReference type="InterPro" id="IPR041685">
    <property type="entry name" value="AAA_GajA/Old/RecF-like"/>
</dbReference>
<gene>
    <name evidence="3" type="ORF">M9R32_07965</name>
</gene>
<dbReference type="PANTHER" id="PTHR43581">
    <property type="entry name" value="ATP/GTP PHOSPHATASE"/>
    <property type="match status" value="1"/>
</dbReference>
<reference evidence="3" key="1">
    <citation type="submission" date="2022-05" db="EMBL/GenBank/DDBJ databases">
        <authorList>
            <person name="Colautti A."/>
            <person name="Iacumin L."/>
        </authorList>
    </citation>
    <scope>NUCLEOTIDE SEQUENCE</scope>
    <source>
        <strain evidence="3">SK 55</strain>
    </source>
</reference>
<dbReference type="InterPro" id="IPR027417">
    <property type="entry name" value="P-loop_NTPase"/>
</dbReference>
<dbReference type="SUPFAM" id="SSF52540">
    <property type="entry name" value="P-loop containing nucleoside triphosphate hydrolases"/>
    <property type="match status" value="1"/>
</dbReference>
<feature type="domain" description="OLD protein-like TOPRIM" evidence="2">
    <location>
        <begin position="394"/>
        <end position="464"/>
    </location>
</feature>
<dbReference type="CDD" id="cd01026">
    <property type="entry name" value="TOPRIM_OLD"/>
    <property type="match status" value="1"/>
</dbReference>
<dbReference type="Pfam" id="PF20469">
    <property type="entry name" value="OLD-like_TOPRIM"/>
    <property type="match status" value="1"/>
</dbReference>
<evidence type="ECO:0000259" key="2">
    <source>
        <dbReference type="Pfam" id="PF20469"/>
    </source>
</evidence>
<keyword evidence="4" id="KW-1185">Reference proteome</keyword>
<comment type="caution">
    <text evidence="3">The sequence shown here is derived from an EMBL/GenBank/DDBJ whole genome shotgun (WGS) entry which is preliminary data.</text>
</comment>
<dbReference type="RefSeq" id="WP_269926201.1">
    <property type="nucleotide sequence ID" value="NZ_JAMKBJ010000005.1"/>
</dbReference>
<proteinExistence type="predicted"/>
<name>A0A9X3LFK4_9BACL</name>
<dbReference type="AlphaFoldDB" id="A0A9X3LFK4"/>
<dbReference type="EMBL" id="JAMKBJ010000005">
    <property type="protein sequence ID" value="MCZ8537110.1"/>
    <property type="molecule type" value="Genomic_DNA"/>
</dbReference>
<protein>
    <submittedName>
        <fullName evidence="3">AAA family ATPase</fullName>
    </submittedName>
</protein>
<dbReference type="InterPro" id="IPR051396">
    <property type="entry name" value="Bact_Antivir_Def_Nuclease"/>
</dbReference>
<dbReference type="PANTHER" id="PTHR43581:SF4">
    <property type="entry name" value="ATP_GTP PHOSPHATASE"/>
    <property type="match status" value="1"/>
</dbReference>
<accession>A0A9X3LFK4</accession>
<evidence type="ECO:0000313" key="4">
    <source>
        <dbReference type="Proteomes" id="UP001152173"/>
    </source>
</evidence>